<name>A0A1G6YH47_9BACT</name>
<keyword evidence="2" id="KW-1185">Reference proteome</keyword>
<dbReference type="OrthoDB" id="9814233at2"/>
<dbReference type="Proteomes" id="UP000243205">
    <property type="component" value="Unassembled WGS sequence"/>
</dbReference>
<evidence type="ECO:0000313" key="2">
    <source>
        <dbReference type="Proteomes" id="UP000243205"/>
    </source>
</evidence>
<dbReference type="AlphaFoldDB" id="A0A1G6YH47"/>
<accession>A0A1G6YH47</accession>
<proteinExistence type="predicted"/>
<evidence type="ECO:0000313" key="1">
    <source>
        <dbReference type="EMBL" id="SDD89794.1"/>
    </source>
</evidence>
<organism evidence="1 2">
    <name type="scientific">Desulfuromonas thiophila</name>
    <dbReference type="NCBI Taxonomy" id="57664"/>
    <lineage>
        <taxon>Bacteria</taxon>
        <taxon>Pseudomonadati</taxon>
        <taxon>Thermodesulfobacteriota</taxon>
        <taxon>Desulfuromonadia</taxon>
        <taxon>Desulfuromonadales</taxon>
        <taxon>Desulfuromonadaceae</taxon>
        <taxon>Desulfuromonas</taxon>
    </lineage>
</organism>
<dbReference type="EMBL" id="FNAQ01000002">
    <property type="protein sequence ID" value="SDD89794.1"/>
    <property type="molecule type" value="Genomic_DNA"/>
</dbReference>
<dbReference type="InterPro" id="IPR007922">
    <property type="entry name" value="DciA-like"/>
</dbReference>
<dbReference type="PANTHER" id="PTHR36456">
    <property type="entry name" value="UPF0232 PROTEIN SCO3875"/>
    <property type="match status" value="1"/>
</dbReference>
<dbReference type="RefSeq" id="WP_092075961.1">
    <property type="nucleotide sequence ID" value="NZ_CALFZY010000007.1"/>
</dbReference>
<gene>
    <name evidence="1" type="ORF">SAMN05661003_10253</name>
</gene>
<dbReference type="Pfam" id="PF05258">
    <property type="entry name" value="DciA"/>
    <property type="match status" value="1"/>
</dbReference>
<protein>
    <recommendedName>
        <fullName evidence="3">DUF721 domain-containing protein</fullName>
    </recommendedName>
</protein>
<dbReference type="PANTHER" id="PTHR36456:SF1">
    <property type="entry name" value="UPF0232 PROTEIN SCO3875"/>
    <property type="match status" value="1"/>
</dbReference>
<dbReference type="STRING" id="57664.SAMN05661003_10253"/>
<evidence type="ECO:0008006" key="3">
    <source>
        <dbReference type="Google" id="ProtNLM"/>
    </source>
</evidence>
<sequence>MSRNNRGRATPERSRDILNQLFGSLGIRNRIEQHAIWQLWDQTVGRTIACHARPVRLRQQILEVEVDHPVWMQQLQLLKPRLLASLNAQLGDHPIEGIFLRRRPVATRLQRIEHKETLPELNSLELAAISRLTAAIADPQVRAALQRLIQAHQRRHKAERLRQQLRS</sequence>
<reference evidence="2" key="1">
    <citation type="submission" date="2016-10" db="EMBL/GenBank/DDBJ databases">
        <authorList>
            <person name="Varghese N."/>
            <person name="Submissions S."/>
        </authorList>
    </citation>
    <scope>NUCLEOTIDE SEQUENCE [LARGE SCALE GENOMIC DNA]</scope>
    <source>
        <strain evidence="2">DSM 8987</strain>
    </source>
</reference>